<sequence length="82" mass="9300">MALRLIGTAATGYRTTDHRDEIAMLRVSARFRERSLLEHRARLAAAALLACHDDTSISLDDWIEPRALVEYLLGRPILKNQI</sequence>
<protein>
    <submittedName>
        <fullName evidence="1">Uncharacterized protein</fullName>
    </submittedName>
</protein>
<reference evidence="2" key="1">
    <citation type="submission" date="2015-03" db="EMBL/GenBank/DDBJ databases">
        <title>Luteipulveratus halotolerans sp. nov., a novel actinobacterium (Dermacoccaceae) from Sarawak, Malaysia.</title>
        <authorList>
            <person name="Juboi H."/>
            <person name="Basik A."/>
            <person name="Shamsul S.S."/>
            <person name="Arnold P."/>
            <person name="Schmitt E.K."/>
            <person name="Sanglier J.-J."/>
            <person name="Yeo T."/>
        </authorList>
    </citation>
    <scope>NUCLEOTIDE SEQUENCE [LARGE SCALE GENOMIC DNA]</scope>
    <source>
        <strain evidence="2">C296001</strain>
    </source>
</reference>
<dbReference type="Proteomes" id="UP000037397">
    <property type="component" value="Unassembled WGS sequence"/>
</dbReference>
<accession>A0A0L6CMD4</accession>
<gene>
    <name evidence="1" type="ORF">VV01_19355</name>
</gene>
<dbReference type="EMBL" id="LAIR01000002">
    <property type="protein sequence ID" value="KNX38805.1"/>
    <property type="molecule type" value="Genomic_DNA"/>
</dbReference>
<dbReference type="OrthoDB" id="9804960at2"/>
<organism evidence="1 2">
    <name type="scientific">Luteipulveratus halotolerans</name>
    <dbReference type="NCBI Taxonomy" id="1631356"/>
    <lineage>
        <taxon>Bacteria</taxon>
        <taxon>Bacillati</taxon>
        <taxon>Actinomycetota</taxon>
        <taxon>Actinomycetes</taxon>
        <taxon>Micrococcales</taxon>
        <taxon>Dermacoccaceae</taxon>
        <taxon>Luteipulveratus</taxon>
    </lineage>
</organism>
<proteinExistence type="predicted"/>
<dbReference type="RefSeq" id="WP_050671316.1">
    <property type="nucleotide sequence ID" value="NZ_LAIR01000002.1"/>
</dbReference>
<dbReference type="AlphaFoldDB" id="A0A0L6CMD4"/>
<comment type="caution">
    <text evidence="1">The sequence shown here is derived from an EMBL/GenBank/DDBJ whole genome shotgun (WGS) entry which is preliminary data.</text>
</comment>
<evidence type="ECO:0000313" key="1">
    <source>
        <dbReference type="EMBL" id="KNX38805.1"/>
    </source>
</evidence>
<name>A0A0L6CMD4_9MICO</name>
<keyword evidence="2" id="KW-1185">Reference proteome</keyword>
<evidence type="ECO:0000313" key="2">
    <source>
        <dbReference type="Proteomes" id="UP000037397"/>
    </source>
</evidence>
<dbReference type="STRING" id="1631356.VV01_19355"/>